<evidence type="ECO:0000313" key="2">
    <source>
        <dbReference type="Proteomes" id="UP001057402"/>
    </source>
</evidence>
<evidence type="ECO:0000313" key="1">
    <source>
        <dbReference type="EMBL" id="KAI4368389.1"/>
    </source>
</evidence>
<organism evidence="1 2">
    <name type="scientific">Melastoma candidum</name>
    <dbReference type="NCBI Taxonomy" id="119954"/>
    <lineage>
        <taxon>Eukaryota</taxon>
        <taxon>Viridiplantae</taxon>
        <taxon>Streptophyta</taxon>
        <taxon>Embryophyta</taxon>
        <taxon>Tracheophyta</taxon>
        <taxon>Spermatophyta</taxon>
        <taxon>Magnoliopsida</taxon>
        <taxon>eudicotyledons</taxon>
        <taxon>Gunneridae</taxon>
        <taxon>Pentapetalae</taxon>
        <taxon>rosids</taxon>
        <taxon>malvids</taxon>
        <taxon>Myrtales</taxon>
        <taxon>Melastomataceae</taxon>
        <taxon>Melastomatoideae</taxon>
        <taxon>Melastomateae</taxon>
        <taxon>Melastoma</taxon>
    </lineage>
</organism>
<dbReference type="Proteomes" id="UP001057402">
    <property type="component" value="Chromosome 5"/>
</dbReference>
<sequence length="492" mass="53863">MVSATWQVDSSTKDWTAAEFPQWLTLNYADCSFVGSRPSHLVDVASSNLIYSAPLAKRMENADIASMKDVTIHEDTADSKVGMSTRRNVMNCFPSCRFGKTHFVGKGSLNEVDANHDNVDQENDQCYQAERKSKPEKMPLAFPCQNVGRIMELLKDKPADCDPNRDERASGCCSKKQVVEFSSDATISPRCENNAIEAEIRSCPMEDNQVRNQSIPLSEKLESTDENDMGKGNSQNAGGASIEFAALESSCEVKSEFLHGMQNRSSNLVPISDHSPEKNGFLQSHWEDNGRPYFEASADKRLLKGKTSRHDSAESCNSAMVVKKRCRFDQQLFVGNKKAKQIHNQPLSSGRQDSSFLTWISNVMKGLSRPTVDAGVPLSIALSSPCSGPEEGMNMRISEHNMRHAGFKTFFQSIYLPSRSNPELGESLTVKEARSGSPPSGGLNELCTIGGDPAPCCKGMDTVGRQLLLLNKEINDGASEMMAGPSSLPPGV</sequence>
<protein>
    <submittedName>
        <fullName evidence="1">Uncharacterized protein</fullName>
    </submittedName>
</protein>
<comment type="caution">
    <text evidence="1">The sequence shown here is derived from an EMBL/GenBank/DDBJ whole genome shotgun (WGS) entry which is preliminary data.</text>
</comment>
<proteinExistence type="predicted"/>
<reference evidence="2" key="1">
    <citation type="journal article" date="2023" name="Front. Plant Sci.">
        <title>Chromosomal-level genome assembly of Melastoma candidum provides insights into trichome evolution.</title>
        <authorList>
            <person name="Zhong Y."/>
            <person name="Wu W."/>
            <person name="Sun C."/>
            <person name="Zou P."/>
            <person name="Liu Y."/>
            <person name="Dai S."/>
            <person name="Zhou R."/>
        </authorList>
    </citation>
    <scope>NUCLEOTIDE SEQUENCE [LARGE SCALE GENOMIC DNA]</scope>
</reference>
<keyword evidence="2" id="KW-1185">Reference proteome</keyword>
<gene>
    <name evidence="1" type="ORF">MLD38_016951</name>
</gene>
<name>A0ACB9QSK0_9MYRT</name>
<accession>A0ACB9QSK0</accession>
<dbReference type="EMBL" id="CM042884">
    <property type="protein sequence ID" value="KAI4368389.1"/>
    <property type="molecule type" value="Genomic_DNA"/>
</dbReference>